<keyword evidence="2" id="KW-1185">Reference proteome</keyword>
<evidence type="ECO:0000313" key="2">
    <source>
        <dbReference type="Proteomes" id="UP000256970"/>
    </source>
</evidence>
<organism evidence="1 2">
    <name type="scientific">Tetradesmus obliquus</name>
    <name type="common">Green alga</name>
    <name type="synonym">Acutodesmus obliquus</name>
    <dbReference type="NCBI Taxonomy" id="3088"/>
    <lineage>
        <taxon>Eukaryota</taxon>
        <taxon>Viridiplantae</taxon>
        <taxon>Chlorophyta</taxon>
        <taxon>core chlorophytes</taxon>
        <taxon>Chlorophyceae</taxon>
        <taxon>CS clade</taxon>
        <taxon>Sphaeropleales</taxon>
        <taxon>Scenedesmaceae</taxon>
        <taxon>Tetradesmus</taxon>
    </lineage>
</organism>
<dbReference type="EMBL" id="FNXT01001234">
    <property type="protein sequence ID" value="SZX75494.1"/>
    <property type="molecule type" value="Genomic_DNA"/>
</dbReference>
<proteinExistence type="predicted"/>
<protein>
    <submittedName>
        <fullName evidence="1">Uncharacterized protein</fullName>
    </submittedName>
</protein>
<dbReference type="AlphaFoldDB" id="A0A383WEQ8"/>
<evidence type="ECO:0000313" key="1">
    <source>
        <dbReference type="EMBL" id="SZX75494.1"/>
    </source>
</evidence>
<name>A0A383WEQ8_TETOB</name>
<dbReference type="Proteomes" id="UP000256970">
    <property type="component" value="Unassembled WGS sequence"/>
</dbReference>
<gene>
    <name evidence="1" type="ORF">BQ4739_LOCUS15783</name>
</gene>
<sequence>MAELDAPDLDKDQMYELLEATFAAGAWSLLDVCCMCASSKLLRSAWLQLLRQQPKPAWLLAAVADAAHAKTLPLRVKANAVMHWLLNSLPEARLAEHPSIPAGLLAIPRMPENVAKEMYKLGIRVPYKNIVAAARLGVEGVETWIIVKSFLGLADDIPHLIKNLYNGSAGNTATWDDIGQIDDASLCDVLYLSINGNNRSTPRAVNRLACTSRSTAQLSTSEVLDLLRTAVERGHTYALSSILLRLGILSCVAELTPEQLLPVMKRAIVLDASTSCRTFDDSSPGYTDVPCYHLFGVLPLPAVQQLPADAVAALMSMALEVAACGNLKALCKLPAAKHIGPAQLSSIVVAAAAKEDDDSLKLLAEAAAFQQLQPAAAAAALQAAVRAGSTDLLTLLLNSTAVAAADDVLVPALVLAMTVHQYKLSAQQVLSALLDKAGVSMTLAPVAVEAAPFSADGCCQVLAAALEGGNIKAFQRPWKLPAADTMQGKQLEHLLRCAAAAALPPCGGPCIKDLHGLWTAT</sequence>
<accession>A0A383WEQ8</accession>
<reference evidence="1 2" key="1">
    <citation type="submission" date="2016-10" db="EMBL/GenBank/DDBJ databases">
        <authorList>
            <person name="Cai Z."/>
        </authorList>
    </citation>
    <scope>NUCLEOTIDE SEQUENCE [LARGE SCALE GENOMIC DNA]</scope>
</reference>